<evidence type="ECO:0008006" key="8">
    <source>
        <dbReference type="Google" id="ProtNLM"/>
    </source>
</evidence>
<reference evidence="2 7" key="4">
    <citation type="submission" date="2019-07" db="EMBL/GenBank/DDBJ databases">
        <title>Whole genome shotgun sequence of Flavobacterium glycines NBRC 105008.</title>
        <authorList>
            <person name="Hosoyama A."/>
            <person name="Uohara A."/>
            <person name="Ohji S."/>
            <person name="Ichikawa N."/>
        </authorList>
    </citation>
    <scope>NUCLEOTIDE SEQUENCE [LARGE SCALE GENOMIC DNA]</scope>
    <source>
        <strain evidence="2 7">NBRC 105008</strain>
    </source>
</reference>
<dbReference type="RefSeq" id="WP_066325735.1">
    <property type="nucleotide sequence ID" value="NZ_BJVF01000009.1"/>
</dbReference>
<reference evidence="4 6" key="3">
    <citation type="submission" date="2016-10" db="EMBL/GenBank/DDBJ databases">
        <authorList>
            <person name="Varghese N."/>
            <person name="Submissions S."/>
        </authorList>
    </citation>
    <scope>NUCLEOTIDE SEQUENCE [LARGE SCALE GENOMIC DNA]</scope>
    <source>
        <strain evidence="4 6">Gm-149</strain>
    </source>
</reference>
<dbReference type="AlphaFoldDB" id="A0A1B9DT64"/>
<dbReference type="InterPro" id="IPR027417">
    <property type="entry name" value="P-loop_NTPase"/>
</dbReference>
<evidence type="ECO:0000256" key="1">
    <source>
        <dbReference type="SAM" id="Coils"/>
    </source>
</evidence>
<evidence type="ECO:0000313" key="6">
    <source>
        <dbReference type="Proteomes" id="UP000182367"/>
    </source>
</evidence>
<proteinExistence type="predicted"/>
<name>A0A1B9DT64_9FLAO</name>
<dbReference type="EMBL" id="FNEO01000009">
    <property type="protein sequence ID" value="SDJ97440.1"/>
    <property type="molecule type" value="Genomic_DNA"/>
</dbReference>
<dbReference type="Gene3D" id="3.40.50.300">
    <property type="entry name" value="P-loop containing nucleotide triphosphate hydrolases"/>
    <property type="match status" value="2"/>
</dbReference>
<evidence type="ECO:0000313" key="7">
    <source>
        <dbReference type="Proteomes" id="UP000321579"/>
    </source>
</evidence>
<keyword evidence="6" id="KW-1185">Reference proteome</keyword>
<dbReference type="OrthoDB" id="6397230at2"/>
<dbReference type="EMBL" id="LVEO01000009">
    <property type="protein sequence ID" value="OCB72880.1"/>
    <property type="molecule type" value="Genomic_DNA"/>
</dbReference>
<evidence type="ECO:0000313" key="4">
    <source>
        <dbReference type="EMBL" id="SDJ97440.1"/>
    </source>
</evidence>
<protein>
    <recommendedName>
        <fullName evidence="8">Rad50/SbcC-type AAA domain-containing protein</fullName>
    </recommendedName>
</protein>
<dbReference type="EMBL" id="BJVF01000009">
    <property type="protein sequence ID" value="GEL12132.1"/>
    <property type="molecule type" value="Genomic_DNA"/>
</dbReference>
<comment type="caution">
    <text evidence="3">The sequence shown here is derived from an EMBL/GenBank/DDBJ whole genome shotgun (WGS) entry which is preliminary data.</text>
</comment>
<organism evidence="3 5">
    <name type="scientific">Flavobacterium glycines</name>
    <dbReference type="NCBI Taxonomy" id="551990"/>
    <lineage>
        <taxon>Bacteria</taxon>
        <taxon>Pseudomonadati</taxon>
        <taxon>Bacteroidota</taxon>
        <taxon>Flavobacteriia</taxon>
        <taxon>Flavobacteriales</taxon>
        <taxon>Flavobacteriaceae</taxon>
        <taxon>Flavobacterium</taxon>
    </lineage>
</organism>
<keyword evidence="1" id="KW-0175">Coiled coil</keyword>
<dbReference type="SUPFAM" id="SSF52540">
    <property type="entry name" value="P-loop containing nucleoside triphosphate hydrolases"/>
    <property type="match status" value="1"/>
</dbReference>
<accession>A0A1B9DT64</accession>
<dbReference type="Proteomes" id="UP000093226">
    <property type="component" value="Unassembled WGS sequence"/>
</dbReference>
<feature type="coiled-coil region" evidence="1">
    <location>
        <begin position="282"/>
        <end position="357"/>
    </location>
</feature>
<dbReference type="STRING" id="551990.SAMN05192550_3114"/>
<evidence type="ECO:0000313" key="3">
    <source>
        <dbReference type="EMBL" id="OCB72880.1"/>
    </source>
</evidence>
<evidence type="ECO:0000313" key="5">
    <source>
        <dbReference type="Proteomes" id="UP000093226"/>
    </source>
</evidence>
<reference evidence="5" key="1">
    <citation type="submission" date="2016-03" db="EMBL/GenBank/DDBJ databases">
        <title>Draft genome sequence of Paenibacillus glacialis DSM 22343.</title>
        <authorList>
            <person name="Shin S.-K."/>
            <person name="Yi H."/>
        </authorList>
    </citation>
    <scope>NUCLEOTIDE SEQUENCE [LARGE SCALE GENOMIC DNA]</scope>
    <source>
        <strain evidence="5">NBRC 105008</strain>
    </source>
</reference>
<reference evidence="3" key="2">
    <citation type="submission" date="2016-03" db="EMBL/GenBank/DDBJ databases">
        <authorList>
            <person name="Ploux O."/>
        </authorList>
    </citation>
    <scope>NUCLEOTIDE SEQUENCE</scope>
    <source>
        <strain evidence="3">NBRC 105008</strain>
    </source>
</reference>
<dbReference type="Proteomes" id="UP000182367">
    <property type="component" value="Unassembled WGS sequence"/>
</dbReference>
<gene>
    <name evidence="3" type="ORF">FBGL_04475</name>
    <name evidence="2" type="ORF">FGL01_28710</name>
    <name evidence="4" type="ORF">SAMN05192550_3114</name>
</gene>
<evidence type="ECO:0000313" key="2">
    <source>
        <dbReference type="EMBL" id="GEL12132.1"/>
    </source>
</evidence>
<dbReference type="Proteomes" id="UP000321579">
    <property type="component" value="Unassembled WGS sequence"/>
</dbReference>
<sequence length="718" mass="84192">MSSTEINYRDFVTYVHDKFKEELTADEIEEILYLEESYNKDSPASLGKSLYLTRLVFLGTKRSGDKIDFDQKLHHGINAWIADNHKGKSTIFKIIKFALTGNDSIKKDIKSWIEEILLEFTIGKVTYTCYIDRTGRDKGSLYRFSIDQYNSYKSEFKLDTIEKKVEFSFNSRQDLEEKLQNFFFDQFSFYNLKYSQKSSVKDSFELNTSSLSWSTYFKSIYLESSNYEHLFFEQEKLGLQGKKIFEMVLGLPLTYPINMLKLQLDRVNESIGKVKLVDKSRMDTAKSSKDVLEKRYQEILEEQESVKKNLEINFEERPLIEEYSSLQEKVNQIRKNHRDLTELYQSEKSRLLSMEEEFCNLKSDRKKVDAEIIRLQKQELNMELYKQSQSFFTNLDIKTCPHCEIKVSEAKKEKEKDQHICSLCGEEPTEQKIEESEILQKSGQIQQEIKSHSARLKKIVENLGKKSLLIEEIKKNVEDYSVTISSIQSIDLYNKRLKEIEDEIARIGREREKYKNPLEKKELLIKEEAVVNFQLEEIKRNESSIVSVEIHSLNLKKAVLDYALYALERKRIVLNKDILSKLETLILKEVNVFGLKSITTVAISDKYELIFTQNDVQIGFNDLSEGEKLRAKLAFYLSLIQLDIEHSLGRHPRFLIFDSPGSEEMVPQHLKGLAEIFKDINDRFENELQIFVGTALREFSQITGKDRTFIKEEDEFVF</sequence>